<evidence type="ECO:0000313" key="3">
    <source>
        <dbReference type="Proteomes" id="UP000061468"/>
    </source>
</evidence>
<dbReference type="AlphaFoldDB" id="A0AAC8XJB1"/>
<evidence type="ECO:0000256" key="1">
    <source>
        <dbReference type="SAM" id="Coils"/>
    </source>
</evidence>
<gene>
    <name evidence="2" type="ORF">AV942_08460</name>
</gene>
<feature type="coiled-coil region" evidence="1">
    <location>
        <begin position="61"/>
        <end position="144"/>
    </location>
</feature>
<name>A0AAC8XJB1_9ALTE</name>
<keyword evidence="1" id="KW-0175">Coiled coil</keyword>
<protein>
    <submittedName>
        <fullName evidence="2">Uncharacterized protein</fullName>
    </submittedName>
</protein>
<accession>A0AAC8XJB1</accession>
<dbReference type="EMBL" id="CP013928">
    <property type="protein sequence ID" value="AMJ78318.1"/>
    <property type="molecule type" value="Genomic_DNA"/>
</dbReference>
<reference evidence="2 3" key="1">
    <citation type="submission" date="2015-12" db="EMBL/GenBank/DDBJ databases">
        <title>Intraspecies pangenome expansion in the marine bacterium Alteromonas.</title>
        <authorList>
            <person name="Lopez-Perez M."/>
            <person name="Rodriguez-Valera F."/>
        </authorList>
    </citation>
    <scope>NUCLEOTIDE SEQUENCE [LARGE SCALE GENOMIC DNA]</scope>
    <source>
        <strain evidence="2 3">UM8</strain>
    </source>
</reference>
<dbReference type="Proteomes" id="UP000061468">
    <property type="component" value="Chromosome"/>
</dbReference>
<organism evidence="2 3">
    <name type="scientific">Alteromonas mediterranea</name>
    <dbReference type="NCBI Taxonomy" id="314275"/>
    <lineage>
        <taxon>Bacteria</taxon>
        <taxon>Pseudomonadati</taxon>
        <taxon>Pseudomonadota</taxon>
        <taxon>Gammaproteobacteria</taxon>
        <taxon>Alteromonadales</taxon>
        <taxon>Alteromonadaceae</taxon>
        <taxon>Alteromonas/Salinimonas group</taxon>
        <taxon>Alteromonas</taxon>
    </lineage>
</organism>
<dbReference type="RefSeq" id="WP_015066952.1">
    <property type="nucleotide sequence ID" value="NZ_CP013928.1"/>
</dbReference>
<proteinExistence type="predicted"/>
<sequence length="258" mass="29188">MSELQDMLRVQARLHRKQGANALGDLFQSAALEIEILTERLENPQGLQELICVEQMKDISLPEIHRANQKLHEQLAKANERADKAERAEKIATLAAQDMNLEKSIALEKVQKLEKTLGNCADGLAKANERARELELHANSIADALGFNAENNNRFATSVICTNIRNLHSFSDCLSRIENAFLMVESETDEFGETSEDVAFSKWGLTPHEYCIEFGKWLNKFALENQAKGAEALIYAFPLNASDQMKEWVEQLRKEQEK</sequence>
<evidence type="ECO:0000313" key="2">
    <source>
        <dbReference type="EMBL" id="AMJ78318.1"/>
    </source>
</evidence>